<evidence type="ECO:0000313" key="6">
    <source>
        <dbReference type="Proteomes" id="UP000004642"/>
    </source>
</evidence>
<evidence type="ECO:0000256" key="3">
    <source>
        <dbReference type="ARBA" id="ARBA00023125"/>
    </source>
</evidence>
<keyword evidence="1" id="KW-0547">Nucleotide-binding</keyword>
<dbReference type="SMART" id="SM00534">
    <property type="entry name" value="MUTSac"/>
    <property type="match status" value="1"/>
</dbReference>
<dbReference type="InterPro" id="IPR027417">
    <property type="entry name" value="P-loop_NTPase"/>
</dbReference>
<evidence type="ECO:0000256" key="1">
    <source>
        <dbReference type="ARBA" id="ARBA00022741"/>
    </source>
</evidence>
<organism evidence="5 6">
    <name type="scientific">Salmonella enterica subsp. enterica serovar Alachua str. R6-377</name>
    <dbReference type="NCBI Taxonomy" id="913241"/>
    <lineage>
        <taxon>Bacteria</taxon>
        <taxon>Pseudomonadati</taxon>
        <taxon>Pseudomonadota</taxon>
        <taxon>Gammaproteobacteria</taxon>
        <taxon>Enterobacterales</taxon>
        <taxon>Enterobacteriaceae</taxon>
        <taxon>Salmonella</taxon>
    </lineage>
</organism>
<comment type="caution">
    <text evidence="5">The sequence shown here is derived from an EMBL/GenBank/DDBJ whole genome shotgun (WGS) entry which is preliminary data.</text>
</comment>
<proteinExistence type="predicted"/>
<dbReference type="InterPro" id="IPR000432">
    <property type="entry name" value="DNA_mismatch_repair_MutS_C"/>
</dbReference>
<protein>
    <submittedName>
        <fullName evidence="5">DNA mismatch repair protein MutS</fullName>
    </submittedName>
</protein>
<sequence>ALTLFATHYFELTQLPEKMEGVANVHLDALEHGDTIAFMHSVQDGAASKSYGLAVAALAGVPKEVIKRARQHLHMVEIDNDLAILRHAFHFTPGIATGFQGGDPRQILIPWAGERGLQTIDNPQVVTNRQAVIDNLLRLGGRRIVLINKLTAQLTEHHLFAHRIRASSTT</sequence>
<dbReference type="Proteomes" id="UP000004642">
    <property type="component" value="Unassembled WGS sequence"/>
</dbReference>
<dbReference type="EMBL" id="AFCJ01001802">
    <property type="protein sequence ID" value="EHC34002.1"/>
    <property type="molecule type" value="Genomic_DNA"/>
</dbReference>
<reference evidence="5 6" key="1">
    <citation type="journal article" date="2011" name="BMC Genomics">
        <title>Genome sequencing reveals diversification of virulence factor content and possible host adaptation in distinct subpopulations of Salmonella enterica.</title>
        <authorList>
            <person name="den Bakker H.C."/>
            <person name="Moreno Switt A.I."/>
            <person name="Govoni G."/>
            <person name="Cummings C.A."/>
            <person name="Ranieri M.L."/>
            <person name="Degoricija L."/>
            <person name="Hoelzer K."/>
            <person name="Rodriguez-Rivera L.D."/>
            <person name="Brown S."/>
            <person name="Bolchacova E."/>
            <person name="Furtado M.R."/>
            <person name="Wiedmann M."/>
        </authorList>
    </citation>
    <scope>NUCLEOTIDE SEQUENCE [LARGE SCALE GENOMIC DNA]</scope>
    <source>
        <strain evidence="5 6">R6-377</strain>
    </source>
</reference>
<dbReference type="GO" id="GO:0005524">
    <property type="term" value="F:ATP binding"/>
    <property type="evidence" value="ECO:0007669"/>
    <property type="project" value="UniProtKB-KW"/>
</dbReference>
<evidence type="ECO:0000259" key="4">
    <source>
        <dbReference type="SMART" id="SM00534"/>
    </source>
</evidence>
<feature type="domain" description="DNA mismatch repair proteins mutS family" evidence="4">
    <location>
        <begin position="1"/>
        <end position="74"/>
    </location>
</feature>
<dbReference type="GO" id="GO:0030983">
    <property type="term" value="F:mismatched DNA binding"/>
    <property type="evidence" value="ECO:0007669"/>
    <property type="project" value="InterPro"/>
</dbReference>
<dbReference type="GO" id="GO:0005829">
    <property type="term" value="C:cytosol"/>
    <property type="evidence" value="ECO:0007669"/>
    <property type="project" value="TreeGrafter"/>
</dbReference>
<dbReference type="Pfam" id="PF00488">
    <property type="entry name" value="MutS_V"/>
    <property type="match status" value="1"/>
</dbReference>
<dbReference type="PANTHER" id="PTHR11361:SF34">
    <property type="entry name" value="DNA MISMATCH REPAIR PROTEIN MSH1, MITOCHONDRIAL"/>
    <property type="match status" value="1"/>
</dbReference>
<dbReference type="InterPro" id="IPR045076">
    <property type="entry name" value="MutS"/>
</dbReference>
<dbReference type="PANTHER" id="PTHR11361">
    <property type="entry name" value="DNA MISMATCH REPAIR PROTEIN MUTS FAMILY MEMBER"/>
    <property type="match status" value="1"/>
</dbReference>
<gene>
    <name evidence="5" type="ORF">LTSEALA_4146</name>
</gene>
<dbReference type="GO" id="GO:0140664">
    <property type="term" value="F:ATP-dependent DNA damage sensor activity"/>
    <property type="evidence" value="ECO:0007669"/>
    <property type="project" value="InterPro"/>
</dbReference>
<dbReference type="Gene3D" id="3.40.50.300">
    <property type="entry name" value="P-loop containing nucleotide triphosphate hydrolases"/>
    <property type="match status" value="1"/>
</dbReference>
<dbReference type="AlphaFoldDB" id="G5LSV5"/>
<evidence type="ECO:0000313" key="5">
    <source>
        <dbReference type="EMBL" id="EHC34002.1"/>
    </source>
</evidence>
<dbReference type="GO" id="GO:0006298">
    <property type="term" value="P:mismatch repair"/>
    <property type="evidence" value="ECO:0007669"/>
    <property type="project" value="InterPro"/>
</dbReference>
<keyword evidence="3" id="KW-0238">DNA-binding</keyword>
<keyword evidence="2" id="KW-0067">ATP-binding</keyword>
<accession>G5LSV5</accession>
<dbReference type="SUPFAM" id="SSF52540">
    <property type="entry name" value="P-loop containing nucleoside triphosphate hydrolases"/>
    <property type="match status" value="1"/>
</dbReference>
<name>G5LSV5_SALET</name>
<feature type="non-terminal residue" evidence="5">
    <location>
        <position position="1"/>
    </location>
</feature>
<evidence type="ECO:0000256" key="2">
    <source>
        <dbReference type="ARBA" id="ARBA00022840"/>
    </source>
</evidence>